<reference evidence="4 6" key="2">
    <citation type="submission" date="2018-03" db="EMBL/GenBank/DDBJ databases">
        <title>Genomic Encyclopedia of Archaeal and Bacterial Type Strains, Phase II (KMG-II): from individual species to whole genera.</title>
        <authorList>
            <person name="Goeker M."/>
        </authorList>
    </citation>
    <scope>NUCLEOTIDE SEQUENCE [LARGE SCALE GENOMIC DNA]</scope>
    <source>
        <strain evidence="4 6">DSM 25227</strain>
    </source>
</reference>
<dbReference type="GO" id="GO:0005840">
    <property type="term" value="C:ribosome"/>
    <property type="evidence" value="ECO:0007669"/>
    <property type="project" value="UniProtKB-KW"/>
</dbReference>
<evidence type="ECO:0000313" key="4">
    <source>
        <dbReference type="EMBL" id="PWJ15009.1"/>
    </source>
</evidence>
<dbReference type="OrthoDB" id="9788300at2"/>
<evidence type="ECO:0000256" key="2">
    <source>
        <dbReference type="ARBA" id="ARBA00023315"/>
    </source>
</evidence>
<dbReference type="InterPro" id="IPR050832">
    <property type="entry name" value="Bact_Acetyltransf"/>
</dbReference>
<accession>A0A2Y9B2Z7</accession>
<dbReference type="AlphaFoldDB" id="A0A2Y9B2Z7"/>
<evidence type="ECO:0000313" key="7">
    <source>
        <dbReference type="Proteomes" id="UP000251571"/>
    </source>
</evidence>
<dbReference type="GO" id="GO:0016747">
    <property type="term" value="F:acyltransferase activity, transferring groups other than amino-acyl groups"/>
    <property type="evidence" value="ECO:0007669"/>
    <property type="project" value="InterPro"/>
</dbReference>
<dbReference type="EMBL" id="QGDJ01000011">
    <property type="protein sequence ID" value="PWJ15009.1"/>
    <property type="molecule type" value="Genomic_DNA"/>
</dbReference>
<keyword evidence="5" id="KW-0689">Ribosomal protein</keyword>
<evidence type="ECO:0000313" key="5">
    <source>
        <dbReference type="EMBL" id="SSA49858.1"/>
    </source>
</evidence>
<dbReference type="SUPFAM" id="SSF55729">
    <property type="entry name" value="Acyl-CoA N-acyltransferases (Nat)"/>
    <property type="match status" value="1"/>
</dbReference>
<keyword evidence="5" id="KW-0687">Ribonucleoprotein</keyword>
<dbReference type="PROSITE" id="PS51186">
    <property type="entry name" value="GNAT"/>
    <property type="match status" value="1"/>
</dbReference>
<keyword evidence="2" id="KW-0012">Acyltransferase</keyword>
<evidence type="ECO:0000259" key="3">
    <source>
        <dbReference type="PROSITE" id="PS51186"/>
    </source>
</evidence>
<dbReference type="Proteomes" id="UP000251571">
    <property type="component" value="Unassembled WGS sequence"/>
</dbReference>
<dbReference type="Gene3D" id="3.40.630.30">
    <property type="match status" value="1"/>
</dbReference>
<proteinExistence type="predicted"/>
<dbReference type="InterPro" id="IPR000182">
    <property type="entry name" value="GNAT_dom"/>
</dbReference>
<dbReference type="Proteomes" id="UP000245839">
    <property type="component" value="Unassembled WGS sequence"/>
</dbReference>
<organism evidence="5 7">
    <name type="scientific">Jannaschia seohaensis</name>
    <dbReference type="NCBI Taxonomy" id="475081"/>
    <lineage>
        <taxon>Bacteria</taxon>
        <taxon>Pseudomonadati</taxon>
        <taxon>Pseudomonadota</taxon>
        <taxon>Alphaproteobacteria</taxon>
        <taxon>Rhodobacterales</taxon>
        <taxon>Roseobacteraceae</taxon>
        <taxon>Jannaschia</taxon>
    </lineage>
</organism>
<dbReference type="PANTHER" id="PTHR43877">
    <property type="entry name" value="AMINOALKYLPHOSPHONATE N-ACETYLTRANSFERASE-RELATED-RELATED"/>
    <property type="match status" value="1"/>
</dbReference>
<dbReference type="EMBL" id="UETC01000011">
    <property type="protein sequence ID" value="SSA49858.1"/>
    <property type="molecule type" value="Genomic_DNA"/>
</dbReference>
<name>A0A2Y9B2Z7_9RHOB</name>
<reference evidence="5 7" key="1">
    <citation type="submission" date="2016-10" db="EMBL/GenBank/DDBJ databases">
        <authorList>
            <person name="Cai Z."/>
        </authorList>
    </citation>
    <scope>NUCLEOTIDE SEQUENCE [LARGE SCALE GENOMIC DNA]</scope>
    <source>
        <strain evidence="5 7">DSM 25227</strain>
    </source>
</reference>
<sequence>MIVRPLGAEDAAAWHALMAEGTRTHPAAFLLSPREVGEMTQAQAVESVSRGHLHGLFDDGLIGFSGLHLWQLDRLRHRADIGPFFVTEGRRGTEAANTLMEALAARAKEAGVIWLDLWVAASNGRARAFYRRHDFAEIARREDAVRLGERSEDDVLMTRRLSR</sequence>
<evidence type="ECO:0000313" key="6">
    <source>
        <dbReference type="Proteomes" id="UP000245839"/>
    </source>
</evidence>
<feature type="domain" description="N-acetyltransferase" evidence="3">
    <location>
        <begin position="1"/>
        <end position="162"/>
    </location>
</feature>
<evidence type="ECO:0000256" key="1">
    <source>
        <dbReference type="ARBA" id="ARBA00022679"/>
    </source>
</evidence>
<keyword evidence="1" id="KW-0808">Transferase</keyword>
<keyword evidence="6" id="KW-1185">Reference proteome</keyword>
<dbReference type="Pfam" id="PF00583">
    <property type="entry name" value="Acetyltransf_1"/>
    <property type="match status" value="1"/>
</dbReference>
<dbReference type="InterPro" id="IPR016181">
    <property type="entry name" value="Acyl_CoA_acyltransferase"/>
</dbReference>
<gene>
    <name evidence="4" type="ORF">BCF38_11125</name>
    <name evidence="5" type="ORF">SAMN05421539_11125</name>
</gene>
<dbReference type="RefSeq" id="WP_109565619.1">
    <property type="nucleotide sequence ID" value="NZ_QGDJ01000011.1"/>
</dbReference>
<protein>
    <submittedName>
        <fullName evidence="4 5">Ribosomal protein S18 acetylase RimI</fullName>
    </submittedName>
</protein>